<evidence type="ECO:0000313" key="1">
    <source>
        <dbReference type="EMBL" id="KRO35507.1"/>
    </source>
</evidence>
<evidence type="ECO:0000313" key="2">
    <source>
        <dbReference type="Proteomes" id="UP000053274"/>
    </source>
</evidence>
<protein>
    <submittedName>
        <fullName evidence="1">Uncharacterized protein</fullName>
    </submittedName>
</protein>
<dbReference type="AlphaFoldDB" id="A0A0R2PHQ7"/>
<name>A0A0R2PHQ7_9ACTN</name>
<sequence>MVIGPSTTLTNKEPILAIDLVTRLYSGYIESAEVYFLAFGFEDRDWAEGQMESLIPNAGSGWIKDFACRTKETCLGGGAFYNGVNRFLIVETMEIANIHTTSGSLEAHEFTHVVQQMNIKKARPATEFIYDPWPPVWFWEGQANFSQHATIYSESFDTYMRERRAVSGGIFNRPVFTSNHIQNYFVFNAPADWQKNYERWRQYDLGAMFVEVLVALKGPDATMEMWKIASTGVNFDIAFERVYRIPYAKALPIMSKAIALQLGQR</sequence>
<comment type="caution">
    <text evidence="1">The sequence shown here is derived from an EMBL/GenBank/DDBJ whole genome shotgun (WGS) entry which is preliminary data.</text>
</comment>
<accession>A0A0R2PHQ7</accession>
<organism evidence="1 2">
    <name type="scientific">Actinobacteria bacterium BACL15 MAG-120619-bin91</name>
    <dbReference type="NCBI Taxonomy" id="1655562"/>
    <lineage>
        <taxon>Bacteria</taxon>
        <taxon>Bacillati</taxon>
        <taxon>Actinomycetota</taxon>
        <taxon>Actinomycetes</taxon>
        <taxon>Actinomycetes incertae sedis</taxon>
        <taxon>ac1 cluster</taxon>
    </lineage>
</organism>
<dbReference type="EMBL" id="LIAM01000093">
    <property type="protein sequence ID" value="KRO35507.1"/>
    <property type="molecule type" value="Genomic_DNA"/>
</dbReference>
<dbReference type="Proteomes" id="UP000053274">
    <property type="component" value="Unassembled WGS sequence"/>
</dbReference>
<proteinExistence type="predicted"/>
<gene>
    <name evidence="1" type="ORF">ABR54_02165</name>
</gene>
<reference evidence="1 2" key="1">
    <citation type="submission" date="2015-10" db="EMBL/GenBank/DDBJ databases">
        <title>Metagenome-Assembled Genomes uncover a global brackish microbiome.</title>
        <authorList>
            <person name="Hugerth L.W."/>
            <person name="Larsson J."/>
            <person name="Alneberg J."/>
            <person name="Lindh M.V."/>
            <person name="Legrand C."/>
            <person name="Pinhassi J."/>
            <person name="Andersson A.F."/>
        </authorList>
    </citation>
    <scope>NUCLEOTIDE SEQUENCE [LARGE SCALE GENOMIC DNA]</scope>
    <source>
        <strain evidence="1">BACL15 MAG-120619-bin91</strain>
    </source>
</reference>